<sequence>MKKLLIACSVATFGVGGQALAQADYPDRPLQMIVAYSAGGGTDIAARTLAPYIGKYLGGDVAVINRPGAGGEVGFTELANATPDGYTIGFINTPNILTIPIQRKTRYSLESFTPVSNVVDDPGGVQVRLDSPIKSMKDLVEYARSNPSAVTYGTTGIGSDDHLAMLALERQADVKLTHVPFPGSSAVRSALLGGHITLGVFNMGEAVTMLRENQIRSLGQMGETRWSEAADVPTLKEQGFDIVQGSARGIAVPAGTPDAIVEKLAKAVNDAINDPEFQKKAAEQALPLAASSPKEFSDMLYKLRDGYVELWKEQPWVKN</sequence>
<dbReference type="PANTHER" id="PTHR42928:SF5">
    <property type="entry name" value="BLR1237 PROTEIN"/>
    <property type="match status" value="1"/>
</dbReference>
<protein>
    <submittedName>
        <fullName evidence="3">3-phosphoglycerate dehydrogenase</fullName>
    </submittedName>
</protein>
<comment type="similarity">
    <text evidence="1">Belongs to the UPF0065 (bug) family.</text>
</comment>
<dbReference type="AlphaFoldDB" id="A0A2R4XP66"/>
<dbReference type="KEGG" id="boz:DBV39_02875"/>
<dbReference type="Pfam" id="PF03401">
    <property type="entry name" value="TctC"/>
    <property type="match status" value="1"/>
</dbReference>
<dbReference type="Proteomes" id="UP000244571">
    <property type="component" value="Chromosome"/>
</dbReference>
<evidence type="ECO:0000313" key="4">
    <source>
        <dbReference type="Proteomes" id="UP000244571"/>
    </source>
</evidence>
<feature type="chain" id="PRO_5015348388" evidence="2">
    <location>
        <begin position="24"/>
        <end position="319"/>
    </location>
</feature>
<dbReference type="EMBL" id="CP028901">
    <property type="protein sequence ID" value="AWB35590.1"/>
    <property type="molecule type" value="Genomic_DNA"/>
</dbReference>
<reference evidence="3 4" key="1">
    <citation type="submission" date="2018-04" db="EMBL/GenBank/DDBJ databases">
        <title>Bordetella sp. HZ20 isolated from seawater.</title>
        <authorList>
            <person name="Sun C."/>
        </authorList>
    </citation>
    <scope>NUCLEOTIDE SEQUENCE [LARGE SCALE GENOMIC DNA]</scope>
    <source>
        <strain evidence="3 4">HZ20</strain>
    </source>
</reference>
<accession>A0A2R4XP66</accession>
<feature type="signal peptide" evidence="2">
    <location>
        <begin position="1"/>
        <end position="23"/>
    </location>
</feature>
<evidence type="ECO:0000256" key="2">
    <source>
        <dbReference type="SAM" id="SignalP"/>
    </source>
</evidence>
<keyword evidence="4" id="KW-1185">Reference proteome</keyword>
<dbReference type="CDD" id="cd07012">
    <property type="entry name" value="PBP2_Bug_TTT"/>
    <property type="match status" value="1"/>
</dbReference>
<organism evidence="3 4">
    <name type="scientific">Orrella marina</name>
    <dbReference type="NCBI Taxonomy" id="2163011"/>
    <lineage>
        <taxon>Bacteria</taxon>
        <taxon>Pseudomonadati</taxon>
        <taxon>Pseudomonadota</taxon>
        <taxon>Betaproteobacteria</taxon>
        <taxon>Burkholderiales</taxon>
        <taxon>Alcaligenaceae</taxon>
        <taxon>Orrella</taxon>
    </lineage>
</organism>
<name>A0A2R4XP66_9BURK</name>
<proteinExistence type="inferred from homology"/>
<evidence type="ECO:0000256" key="1">
    <source>
        <dbReference type="ARBA" id="ARBA00006987"/>
    </source>
</evidence>
<keyword evidence="2" id="KW-0732">Signal</keyword>
<dbReference type="PIRSF" id="PIRSF017082">
    <property type="entry name" value="YflP"/>
    <property type="match status" value="1"/>
</dbReference>
<dbReference type="InterPro" id="IPR005064">
    <property type="entry name" value="BUG"/>
</dbReference>
<gene>
    <name evidence="3" type="ORF">DBV39_02875</name>
</gene>
<dbReference type="OrthoDB" id="8678477at2"/>
<dbReference type="SUPFAM" id="SSF53850">
    <property type="entry name" value="Periplasmic binding protein-like II"/>
    <property type="match status" value="1"/>
</dbReference>
<dbReference type="InterPro" id="IPR042100">
    <property type="entry name" value="Bug_dom1"/>
</dbReference>
<dbReference type="Gene3D" id="3.40.190.10">
    <property type="entry name" value="Periplasmic binding protein-like II"/>
    <property type="match status" value="1"/>
</dbReference>
<dbReference type="Gene3D" id="3.40.190.150">
    <property type="entry name" value="Bordetella uptake gene, domain 1"/>
    <property type="match status" value="1"/>
</dbReference>
<dbReference type="PANTHER" id="PTHR42928">
    <property type="entry name" value="TRICARBOXYLATE-BINDING PROTEIN"/>
    <property type="match status" value="1"/>
</dbReference>
<dbReference type="RefSeq" id="WP_108623046.1">
    <property type="nucleotide sequence ID" value="NZ_CP028901.1"/>
</dbReference>
<evidence type="ECO:0000313" key="3">
    <source>
        <dbReference type="EMBL" id="AWB35590.1"/>
    </source>
</evidence>